<dbReference type="SUPFAM" id="SSF55874">
    <property type="entry name" value="ATPase domain of HSP90 chaperone/DNA topoisomerase II/histidine kinase"/>
    <property type="match status" value="1"/>
</dbReference>
<dbReference type="InterPro" id="IPR001404">
    <property type="entry name" value="Hsp90_fam"/>
</dbReference>
<keyword evidence="6" id="KW-1185">Reference proteome</keyword>
<keyword evidence="2" id="KW-0547">Nucleotide-binding</keyword>
<dbReference type="NCBIfam" id="NF010683">
    <property type="entry name" value="PRK14083.1"/>
    <property type="match status" value="1"/>
</dbReference>
<proteinExistence type="inferred from homology"/>
<dbReference type="EMBL" id="JAXIVS010000016">
    <property type="protein sequence ID" value="MDY7231768.1"/>
    <property type="molecule type" value="Genomic_DNA"/>
</dbReference>
<evidence type="ECO:0000256" key="4">
    <source>
        <dbReference type="ARBA" id="ARBA00023186"/>
    </source>
</evidence>
<organism evidence="5 6">
    <name type="scientific">Hyalangium rubrum</name>
    <dbReference type="NCBI Taxonomy" id="3103134"/>
    <lineage>
        <taxon>Bacteria</taxon>
        <taxon>Pseudomonadati</taxon>
        <taxon>Myxococcota</taxon>
        <taxon>Myxococcia</taxon>
        <taxon>Myxococcales</taxon>
        <taxon>Cystobacterineae</taxon>
        <taxon>Archangiaceae</taxon>
        <taxon>Hyalangium</taxon>
    </lineage>
</organism>
<dbReference type="Pfam" id="PF13589">
    <property type="entry name" value="HATPase_c_3"/>
    <property type="match status" value="1"/>
</dbReference>
<dbReference type="PRINTS" id="PR00775">
    <property type="entry name" value="HEATSHOCK90"/>
</dbReference>
<dbReference type="Pfam" id="PF00183">
    <property type="entry name" value="HSP90"/>
    <property type="match status" value="1"/>
</dbReference>
<evidence type="ECO:0000256" key="3">
    <source>
        <dbReference type="ARBA" id="ARBA00022840"/>
    </source>
</evidence>
<dbReference type="InterPro" id="IPR036890">
    <property type="entry name" value="HATPase_C_sf"/>
</dbReference>
<name>A0ABU5HE88_9BACT</name>
<sequence length="612" mass="68328">MDHRFQINLRGVIDLLSHHLYSSPGVYVRELLQNATDAIRARQQLEPSHEGSVRVELIEKQDGGLPTLLFSDDGIGLTEEEIHRFLATIGESSKREALAERRNDFIGQFGIGLLSCFMVCDELLVVTRSAKGDGRTMEWRGRHDGTYSVRPSEHPLERPGTQVFLVARANAAEYFTAERVRQLALHYGGLLPFPILLTVGGSTERINTEGAPWRRRYASASERRAALLAYGREVFGADFLDCIPLKSPAGDVEGVAFVLPFSPHYNAKQKHRVYLKNMLLSESAENLLPDWAFFVKCVVNANELRPTASRESFYENETLAKARTSMGQALRRYLVDLSKEDPRALQRLIALHGLSVKALALDDDDFYRLVIPWLPFETTMGMMTLAEYRRAHGTVRYVSTLDDFRQVARVAAAQGLCVVNSAYTYDTDLIEKLPHVFSDAQVEPFSSAELPQSFEELGLDEREALFPLLKVAEQALQPFGCDVTVKKFRPKEVPTLYSSDAEGAFRRDAERAREESDDLYGAMMDNVLASAPGSERPLLTFNYLNPVVKKLSGVTDRELMKLSVEMLYVQALLLGHRPLSAKEMALLNQGLLGLIAARLDGGGEDSGRGGMH</sequence>
<dbReference type="InterPro" id="IPR020568">
    <property type="entry name" value="Ribosomal_Su5_D2-typ_SF"/>
</dbReference>
<evidence type="ECO:0000256" key="1">
    <source>
        <dbReference type="ARBA" id="ARBA00008239"/>
    </source>
</evidence>
<comment type="similarity">
    <text evidence="1">Belongs to the heat shock protein 90 family.</text>
</comment>
<keyword evidence="4" id="KW-0143">Chaperone</keyword>
<dbReference type="PANTHER" id="PTHR11528">
    <property type="entry name" value="HEAT SHOCK PROTEIN 90 FAMILY MEMBER"/>
    <property type="match status" value="1"/>
</dbReference>
<protein>
    <submittedName>
        <fullName evidence="5">HSP90 family protein</fullName>
    </submittedName>
</protein>
<dbReference type="Proteomes" id="UP001291309">
    <property type="component" value="Unassembled WGS sequence"/>
</dbReference>
<evidence type="ECO:0000313" key="6">
    <source>
        <dbReference type="Proteomes" id="UP001291309"/>
    </source>
</evidence>
<dbReference type="PIRSF" id="PIRSF002583">
    <property type="entry name" value="Hsp90"/>
    <property type="match status" value="1"/>
</dbReference>
<accession>A0ABU5HE88</accession>
<reference evidence="5 6" key="1">
    <citation type="submission" date="2023-12" db="EMBL/GenBank/DDBJ databases">
        <title>the genome sequence of Hyalangium sp. s54d21.</title>
        <authorList>
            <person name="Zhang X."/>
        </authorList>
    </citation>
    <scope>NUCLEOTIDE SEQUENCE [LARGE SCALE GENOMIC DNA]</scope>
    <source>
        <strain evidence="6">s54d21</strain>
    </source>
</reference>
<dbReference type="Gene3D" id="3.30.565.10">
    <property type="entry name" value="Histidine kinase-like ATPase, C-terminal domain"/>
    <property type="match status" value="1"/>
</dbReference>
<keyword evidence="3" id="KW-0067">ATP-binding</keyword>
<dbReference type="Gene3D" id="3.30.230.80">
    <property type="match status" value="1"/>
</dbReference>
<dbReference type="RefSeq" id="WP_321550484.1">
    <property type="nucleotide sequence ID" value="NZ_JAXIVS010000016.1"/>
</dbReference>
<dbReference type="InterPro" id="IPR020575">
    <property type="entry name" value="Hsp90_N"/>
</dbReference>
<dbReference type="SUPFAM" id="SSF54211">
    <property type="entry name" value="Ribosomal protein S5 domain 2-like"/>
    <property type="match status" value="1"/>
</dbReference>
<comment type="caution">
    <text evidence="5">The sequence shown here is derived from an EMBL/GenBank/DDBJ whole genome shotgun (WGS) entry which is preliminary data.</text>
</comment>
<gene>
    <name evidence="5" type="ORF">SYV04_35605</name>
</gene>
<evidence type="ECO:0000313" key="5">
    <source>
        <dbReference type="EMBL" id="MDY7231768.1"/>
    </source>
</evidence>
<evidence type="ECO:0000256" key="2">
    <source>
        <dbReference type="ARBA" id="ARBA00022741"/>
    </source>
</evidence>